<name>A0ABX0CDF4_9BIFI</name>
<dbReference type="Proteomes" id="UP000475155">
    <property type="component" value="Unassembled WGS sequence"/>
</dbReference>
<reference evidence="1 2" key="1">
    <citation type="submission" date="2019-10" db="EMBL/GenBank/DDBJ databases">
        <title>Bifidobacterium from non-human primates.</title>
        <authorList>
            <person name="Modesto M."/>
        </authorList>
    </citation>
    <scope>NUCLEOTIDE SEQUENCE [LARGE SCALE GENOMIC DNA]</scope>
    <source>
        <strain evidence="1 2">SMA1</strain>
    </source>
</reference>
<dbReference type="EMBL" id="WHZU01000028">
    <property type="protein sequence ID" value="NEH12537.1"/>
    <property type="molecule type" value="Genomic_DNA"/>
</dbReference>
<evidence type="ECO:0000313" key="2">
    <source>
        <dbReference type="Proteomes" id="UP000475155"/>
    </source>
</evidence>
<gene>
    <name evidence="1" type="ORF">GFD18_10705</name>
</gene>
<proteinExistence type="predicted"/>
<accession>A0ABX0CDF4</accession>
<evidence type="ECO:0000313" key="1">
    <source>
        <dbReference type="EMBL" id="NEH12537.1"/>
    </source>
</evidence>
<sequence>MKQAILDDENESRGAAMLDTGDIADLFRECDPDGYTAARRRFYHEVNLNPFKRHPDQLLRLIEWSFCDWFSYECAVDASSEDDEDDDGFPQYRVGPDGDGRSPFRVAGERLHDCGRINDDQLADMRQIAETNFATMFWIRDSNAAKGRLVLEDLIHGGEYSVWCPPVAAKYDGAHGGMIVNRIAKVDGAWRPCGLPVYETRYPNTPDVRKGLIREFKRLDYHPDFPGLIRFFYGRAKDTGLDWEDMAAAMGE</sequence>
<organism evidence="1 2">
    <name type="scientific">Bifidobacterium saimiriisciurei</name>
    <dbReference type="NCBI Taxonomy" id="2661627"/>
    <lineage>
        <taxon>Bacteria</taxon>
        <taxon>Bacillati</taxon>
        <taxon>Actinomycetota</taxon>
        <taxon>Actinomycetes</taxon>
        <taxon>Bifidobacteriales</taxon>
        <taxon>Bifidobacteriaceae</taxon>
        <taxon>Bifidobacterium</taxon>
    </lineage>
</organism>
<protein>
    <submittedName>
        <fullName evidence="1">Uncharacterized protein</fullName>
    </submittedName>
</protein>
<keyword evidence="2" id="KW-1185">Reference proteome</keyword>
<comment type="caution">
    <text evidence="1">The sequence shown here is derived from an EMBL/GenBank/DDBJ whole genome shotgun (WGS) entry which is preliminary data.</text>
</comment>